<proteinExistence type="predicted"/>
<organism evidence="2 3">
    <name type="scientific">Pseudonocardia adelaidensis</name>
    <dbReference type="NCBI Taxonomy" id="648754"/>
    <lineage>
        <taxon>Bacteria</taxon>
        <taxon>Bacillati</taxon>
        <taxon>Actinomycetota</taxon>
        <taxon>Actinomycetes</taxon>
        <taxon>Pseudonocardiales</taxon>
        <taxon>Pseudonocardiaceae</taxon>
        <taxon>Pseudonocardia</taxon>
    </lineage>
</organism>
<comment type="caution">
    <text evidence="2">The sequence shown here is derived from an EMBL/GenBank/DDBJ whole genome shotgun (WGS) entry which is preliminary data.</text>
</comment>
<dbReference type="SUPFAM" id="SSF55729">
    <property type="entry name" value="Acyl-CoA N-acyltransferases (Nat)"/>
    <property type="match status" value="1"/>
</dbReference>
<reference evidence="3" key="1">
    <citation type="journal article" date="2019" name="Int. J. Syst. Evol. Microbiol.">
        <title>The Global Catalogue of Microorganisms (GCM) 10K type strain sequencing project: providing services to taxonomists for standard genome sequencing and annotation.</title>
        <authorList>
            <consortium name="The Broad Institute Genomics Platform"/>
            <consortium name="The Broad Institute Genome Sequencing Center for Infectious Disease"/>
            <person name="Wu L."/>
            <person name="Ma J."/>
        </authorList>
    </citation>
    <scope>NUCLEOTIDE SEQUENCE [LARGE SCALE GENOMIC DNA]</scope>
    <source>
        <strain evidence="3">JCM 18302</strain>
    </source>
</reference>
<dbReference type="Proteomes" id="UP001500804">
    <property type="component" value="Unassembled WGS sequence"/>
</dbReference>
<dbReference type="InterPro" id="IPR016181">
    <property type="entry name" value="Acyl_CoA_acyltransferase"/>
</dbReference>
<dbReference type="RefSeq" id="WP_345611152.1">
    <property type="nucleotide sequence ID" value="NZ_BAABJO010000037.1"/>
</dbReference>
<dbReference type="Gene3D" id="3.40.630.30">
    <property type="match status" value="1"/>
</dbReference>
<dbReference type="Pfam" id="PF00583">
    <property type="entry name" value="Acetyltransf_1"/>
    <property type="match status" value="1"/>
</dbReference>
<evidence type="ECO:0000259" key="1">
    <source>
        <dbReference type="PROSITE" id="PS51186"/>
    </source>
</evidence>
<keyword evidence="3" id="KW-1185">Reference proteome</keyword>
<sequence>MSAPVVRPLDRARAGATVDAVFAGLSPRSRYLRFHSPVPHLPESVRARLVDVDGRRHAAVVAEAGGLGPIGLAQLFGDGHGTADIAVAVMDAWQRRGIGRRLLTALAALAEEIGYTELRGSVLPENVAMQRLARRVLPWARPWFDGETVQFVAPIGPAAWTVTHEDLLADLVR</sequence>
<evidence type="ECO:0000313" key="3">
    <source>
        <dbReference type="Proteomes" id="UP001500804"/>
    </source>
</evidence>
<evidence type="ECO:0000313" key="2">
    <source>
        <dbReference type="EMBL" id="GAA5137341.1"/>
    </source>
</evidence>
<dbReference type="EMBL" id="BAABJO010000037">
    <property type="protein sequence ID" value="GAA5137341.1"/>
    <property type="molecule type" value="Genomic_DNA"/>
</dbReference>
<accession>A0ABP9P036</accession>
<protein>
    <recommendedName>
        <fullName evidence="1">N-acetyltransferase domain-containing protein</fullName>
    </recommendedName>
</protein>
<name>A0ABP9P036_9PSEU</name>
<dbReference type="PROSITE" id="PS51186">
    <property type="entry name" value="GNAT"/>
    <property type="match status" value="1"/>
</dbReference>
<dbReference type="InterPro" id="IPR000182">
    <property type="entry name" value="GNAT_dom"/>
</dbReference>
<gene>
    <name evidence="2" type="ORF">GCM10023320_69850</name>
</gene>
<feature type="domain" description="N-acetyltransferase" evidence="1">
    <location>
        <begin position="4"/>
        <end position="163"/>
    </location>
</feature>